<dbReference type="EMBL" id="SNYM01000020">
    <property type="protein sequence ID" value="TDQ45424.1"/>
    <property type="molecule type" value="Genomic_DNA"/>
</dbReference>
<organism evidence="1 2">
    <name type="scientific">Permianibacter aggregans</name>
    <dbReference type="NCBI Taxonomy" id="1510150"/>
    <lineage>
        <taxon>Bacteria</taxon>
        <taxon>Pseudomonadati</taxon>
        <taxon>Pseudomonadota</taxon>
        <taxon>Gammaproteobacteria</taxon>
        <taxon>Pseudomonadales</taxon>
        <taxon>Pseudomonadaceae</taxon>
        <taxon>Permianibacter</taxon>
    </lineage>
</organism>
<keyword evidence="2" id="KW-1185">Reference proteome</keyword>
<dbReference type="Gene3D" id="3.40.50.720">
    <property type="entry name" value="NAD(P)-binding Rossmann-like Domain"/>
    <property type="match status" value="1"/>
</dbReference>
<dbReference type="Proteomes" id="UP000295375">
    <property type="component" value="Unassembled WGS sequence"/>
</dbReference>
<dbReference type="RefSeq" id="WP_133592688.1">
    <property type="nucleotide sequence ID" value="NZ_CP037953.1"/>
</dbReference>
<reference evidence="1 2" key="1">
    <citation type="submission" date="2019-03" db="EMBL/GenBank/DDBJ databases">
        <title>Genomic Encyclopedia of Type Strains, Phase IV (KMG-IV): sequencing the most valuable type-strain genomes for metagenomic binning, comparative biology and taxonomic classification.</title>
        <authorList>
            <person name="Goeker M."/>
        </authorList>
    </citation>
    <scope>NUCLEOTIDE SEQUENCE [LARGE SCALE GENOMIC DNA]</scope>
    <source>
        <strain evidence="1 2">DSM 103792</strain>
    </source>
</reference>
<evidence type="ECO:0008006" key="3">
    <source>
        <dbReference type="Google" id="ProtNLM"/>
    </source>
</evidence>
<dbReference type="SUPFAM" id="SSF51735">
    <property type="entry name" value="NAD(P)-binding Rossmann-fold domains"/>
    <property type="match status" value="1"/>
</dbReference>
<sequence>MQVTVAGNGRLGQQIQSALQQRGHTLRLARVDPVEGLTQDNAPVFGELDALVICFVPHHSERGAGWFNALKGLQQQVSRGDLQLGQVLFISSTSVYESVETGLVDASTPVQPVSTRSGGLLSAEAVIPTLSACSTIFRLTGLVGPGYDKYDPVSYSVDKPRQAVDIRAVGNAVAERLSVPEPGHHLEVLTDGLIYWQQRPFRAADEEELMAHLVNIPRQSRGL</sequence>
<gene>
    <name evidence="1" type="ORF">EV696_1201</name>
</gene>
<proteinExistence type="predicted"/>
<comment type="caution">
    <text evidence="1">The sequence shown here is derived from an EMBL/GenBank/DDBJ whole genome shotgun (WGS) entry which is preliminary data.</text>
</comment>
<dbReference type="OrthoDB" id="9808276at2"/>
<dbReference type="AlphaFoldDB" id="A0A4R6UQ92"/>
<dbReference type="InterPro" id="IPR036291">
    <property type="entry name" value="NAD(P)-bd_dom_sf"/>
</dbReference>
<name>A0A4R6UQ92_9GAMM</name>
<evidence type="ECO:0000313" key="1">
    <source>
        <dbReference type="EMBL" id="TDQ45424.1"/>
    </source>
</evidence>
<accession>A0A4R6UQ92</accession>
<evidence type="ECO:0000313" key="2">
    <source>
        <dbReference type="Proteomes" id="UP000295375"/>
    </source>
</evidence>
<protein>
    <recommendedName>
        <fullName evidence="3">NAD(P)-binding protein</fullName>
    </recommendedName>
</protein>